<dbReference type="OrthoDB" id="6193033at2759"/>
<gene>
    <name evidence="3" type="ORF">MGAL_10B035170</name>
</gene>
<feature type="domain" description="Reverse transcriptase" evidence="1">
    <location>
        <begin position="93"/>
        <end position="233"/>
    </location>
</feature>
<evidence type="ECO:0000313" key="4">
    <source>
        <dbReference type="Proteomes" id="UP000596742"/>
    </source>
</evidence>
<dbReference type="PANTHER" id="PTHR33050:SF7">
    <property type="entry name" value="RIBONUCLEASE H"/>
    <property type="match status" value="1"/>
</dbReference>
<evidence type="ECO:0008006" key="5">
    <source>
        <dbReference type="Google" id="ProtNLM"/>
    </source>
</evidence>
<keyword evidence="4" id="KW-1185">Reference proteome</keyword>
<comment type="caution">
    <text evidence="3">The sequence shown here is derived from an EMBL/GenBank/DDBJ whole genome shotgun (WGS) entry which is preliminary data.</text>
</comment>
<reference evidence="3" key="1">
    <citation type="submission" date="2018-11" db="EMBL/GenBank/DDBJ databases">
        <authorList>
            <person name="Alioto T."/>
            <person name="Alioto T."/>
        </authorList>
    </citation>
    <scope>NUCLEOTIDE SEQUENCE</scope>
</reference>
<dbReference type="SUPFAM" id="SSF56672">
    <property type="entry name" value="DNA/RNA polymerases"/>
    <property type="match status" value="1"/>
</dbReference>
<evidence type="ECO:0000313" key="3">
    <source>
        <dbReference type="EMBL" id="VDI19449.1"/>
    </source>
</evidence>
<dbReference type="InterPro" id="IPR052055">
    <property type="entry name" value="Hepadnavirus_pol/RT"/>
</dbReference>
<dbReference type="InterPro" id="IPR019080">
    <property type="entry name" value="YqaJ_viral_recombinase"/>
</dbReference>
<dbReference type="InterPro" id="IPR000477">
    <property type="entry name" value="RT_dom"/>
</dbReference>
<protein>
    <recommendedName>
        <fullName evidence="5">Reverse transcriptase domain-containing protein</fullName>
    </recommendedName>
</protein>
<dbReference type="SUPFAM" id="SSF52980">
    <property type="entry name" value="Restriction endonuclease-like"/>
    <property type="match status" value="1"/>
</dbReference>
<evidence type="ECO:0000259" key="1">
    <source>
        <dbReference type="Pfam" id="PF00078"/>
    </source>
</evidence>
<name>A0A8B6DJ36_MYTGA</name>
<dbReference type="GO" id="GO:0006281">
    <property type="term" value="P:DNA repair"/>
    <property type="evidence" value="ECO:0007669"/>
    <property type="project" value="UniProtKB-ARBA"/>
</dbReference>
<dbReference type="InterPro" id="IPR043502">
    <property type="entry name" value="DNA/RNA_pol_sf"/>
</dbReference>
<dbReference type="Pfam" id="PF09588">
    <property type="entry name" value="YqaJ"/>
    <property type="match status" value="1"/>
</dbReference>
<organism evidence="3 4">
    <name type="scientific">Mytilus galloprovincialis</name>
    <name type="common">Mediterranean mussel</name>
    <dbReference type="NCBI Taxonomy" id="29158"/>
    <lineage>
        <taxon>Eukaryota</taxon>
        <taxon>Metazoa</taxon>
        <taxon>Spiralia</taxon>
        <taxon>Lophotrochozoa</taxon>
        <taxon>Mollusca</taxon>
        <taxon>Bivalvia</taxon>
        <taxon>Autobranchia</taxon>
        <taxon>Pteriomorphia</taxon>
        <taxon>Mytilida</taxon>
        <taxon>Mytiloidea</taxon>
        <taxon>Mytilidae</taxon>
        <taxon>Mytilinae</taxon>
        <taxon>Mytilus</taxon>
    </lineage>
</organism>
<evidence type="ECO:0000259" key="2">
    <source>
        <dbReference type="Pfam" id="PF09588"/>
    </source>
</evidence>
<dbReference type="InterPro" id="IPR011335">
    <property type="entry name" value="Restrct_endonuc-II-like"/>
</dbReference>
<accession>A0A8B6DJ36</accession>
<dbReference type="Pfam" id="PF00078">
    <property type="entry name" value="RVT_1"/>
    <property type="match status" value="1"/>
</dbReference>
<dbReference type="Gene3D" id="3.90.320.10">
    <property type="match status" value="1"/>
</dbReference>
<dbReference type="Proteomes" id="UP000596742">
    <property type="component" value="Unassembled WGS sequence"/>
</dbReference>
<dbReference type="PANTHER" id="PTHR33050">
    <property type="entry name" value="REVERSE TRANSCRIPTASE DOMAIN-CONTAINING PROTEIN"/>
    <property type="match status" value="1"/>
</dbReference>
<dbReference type="EMBL" id="UYJE01003457">
    <property type="protein sequence ID" value="VDI19449.1"/>
    <property type="molecule type" value="Genomic_DNA"/>
</dbReference>
<dbReference type="InterPro" id="IPR011604">
    <property type="entry name" value="PDDEXK-like_dom_sf"/>
</dbReference>
<feature type="domain" description="YqaJ viral recombinase" evidence="2">
    <location>
        <begin position="694"/>
        <end position="749"/>
    </location>
</feature>
<proteinExistence type="predicted"/>
<sequence>MFRFCLNEKNHAEAKSHPDDMRKYLKKECTYGSIIGPFFSNPFNTDMVISPLNSVPKKDTLDRRVILDLSFGVDGEDSVNSHISKDLYLGNPIKVSYPSVDSLVELIRRKGSGSLCFKRDLKRAYRQIPICPGDWHLVGFSWENHIFFDRVLSMGLRSAAYICQRVTNAVSFILDAHYDLQIVNYLDDLAGCDVQEKAFDAYAILGEVLDNCGLEESVEKATPPSTSMVFLGILFDTVSCTLSITKDRLEEILGLVKSWLQKEKCSLRDLQSLLGKLHFVSSCVRPGRLFVSRLLVWLRTFDGKNITKRVPKYIKMDLFWWSKFLDIYNGVSMMFLIDWSSPDCVLSCDSTLIGCGGMEHKGFACFYCDVETQYAFEAIGHSIVCHGDKCLSIKEKVKGVNGKSGSIAKHYFIVPNAVKSEGKTIWISAETSDIKILKRVKCLSDENEDGNNLCNDAVQDRMGTHALNIFDILDKIPNSENQRDNFELFLKLVLKEIFPLDNIAFLLFLDVAKWFSEQNAASMRYNDVTKNFWRLGFRLFHDSLPNKIYPGVITSMIEFISKTEHAGDKTWKVCVDLKKINGSRGVESSPVDLWGHEDKPSKTEKEADMEQDIAVVKELLEKTQALNELGTATLVFIRENKLYKNDLKNKLLETMQLLCKRLKSLLATICGKILPTLYPTTIFKEVGCYVKWKEVKPFVVASPDGEGDEGQTKRFLFEIKCPYASEWKAPVHYNIPEYYVPQILCQMGTSIETLGYHVKESLFVSWSMESTTAFHVKFDGLLWGMMEREIEALYGHSNKARPTKKRPESKRVLQHCYAEICTDMAINLFREALTVKLQSQELESARTNDIDTDSEQHDIELDHDNNLPTADLYLLCDKDYSEILKFLTKNASIRRQATWKLMDLSTFKKCFETHDVINKNFTKNELQSSYKVFVPRDSAKSHSLNISSKSNKDSYVDFFAKAAACSSNLSTARPRSKQRNPKKLKQIIMDKFRTIKKETLNVIAAHVRWTERSKNWNDNNCSPIQMGELKNLGFQSKYDWFSTPDKTEDKLLVRFLDHHHLLTNCRIHCCKKGYKEMDINPSAWHKVAVASKENGSGLNVAFVEDLVDTQSNSIAQLTFSTKVEEIMTKNNDIHEANFCKLIREWYEAVDEKGIKAKDRVIRLLNLREFLLDKCSTSLNRFPPPGSHISSMPSGLFSGLLISCERLIQLYRISKSGTYNVRAIGSLDNETFFSSFRDLDPRGAGVLRTTEIPKAMSIACEILTTRLNPDRGFYFTTTRKLPVYTAHCLEDVSEESTEHSKEEAEIFGNHKPFDLPRTTTAKRKRATISSYDNCPHGAQGIRQYHRKDEEKILPHKRACLNVD</sequence>